<sequence length="213" mass="22796">VEECVLAVGIVVGHENIVSASCMNSGVVVFLNNVDEVNKLVQKGIVVNNECVLVSPLSSPAKKVMLAHVTPFISDEAIVRAVSVRANRLPHEENPVGCKSPLVKHLVSFRRIVFMVLNEGLEELKVVFKFKIEGFDYNIFVSTDAAIKCFKCGQLGHLVHACPDRPGVSKRPGQDATEPAGVVPPAASARPTAPGPGEHGHHAHTLSRSSLMA</sequence>
<dbReference type="PROSITE" id="PS50158">
    <property type="entry name" value="ZF_CCHC"/>
    <property type="match status" value="1"/>
</dbReference>
<dbReference type="SMART" id="SM00343">
    <property type="entry name" value="ZnF_C2HC"/>
    <property type="match status" value="1"/>
</dbReference>
<evidence type="ECO:0000256" key="1">
    <source>
        <dbReference type="PROSITE-ProRule" id="PRU00047"/>
    </source>
</evidence>
<dbReference type="EMBL" id="MU551567">
    <property type="protein sequence ID" value="KAI5625232.1"/>
    <property type="molecule type" value="Genomic_DNA"/>
</dbReference>
<dbReference type="GO" id="GO:0003676">
    <property type="term" value="F:nucleic acid binding"/>
    <property type="evidence" value="ECO:0007669"/>
    <property type="project" value="InterPro"/>
</dbReference>
<keyword evidence="1" id="KW-0862">Zinc</keyword>
<feature type="non-terminal residue" evidence="4">
    <location>
        <position position="1"/>
    </location>
</feature>
<evidence type="ECO:0000259" key="3">
    <source>
        <dbReference type="PROSITE" id="PS50158"/>
    </source>
</evidence>
<dbReference type="Pfam" id="PF00098">
    <property type="entry name" value="zf-CCHC"/>
    <property type="match status" value="1"/>
</dbReference>
<accession>A0AAD5AZM2</accession>
<evidence type="ECO:0000313" key="4">
    <source>
        <dbReference type="EMBL" id="KAI5625232.1"/>
    </source>
</evidence>
<dbReference type="SUPFAM" id="SSF57756">
    <property type="entry name" value="Retrovirus zinc finger-like domains"/>
    <property type="match status" value="1"/>
</dbReference>
<comment type="caution">
    <text evidence="4">The sequence shown here is derived from an EMBL/GenBank/DDBJ whole genome shotgun (WGS) entry which is preliminary data.</text>
</comment>
<keyword evidence="1" id="KW-0479">Metal-binding</keyword>
<dbReference type="Proteomes" id="UP001205998">
    <property type="component" value="Unassembled WGS sequence"/>
</dbReference>
<feature type="region of interest" description="Disordered" evidence="2">
    <location>
        <begin position="166"/>
        <end position="213"/>
    </location>
</feature>
<protein>
    <submittedName>
        <fullName evidence="4">Ubiquitin-conjugating enzyme E2 variant 3 isoform X3</fullName>
    </submittedName>
</protein>
<proteinExistence type="predicted"/>
<gene>
    <name evidence="4" type="ORF">C0J50_15347</name>
</gene>
<dbReference type="InterPro" id="IPR001878">
    <property type="entry name" value="Znf_CCHC"/>
</dbReference>
<organism evidence="4 5">
    <name type="scientific">Silurus asotus</name>
    <name type="common">Amur catfish</name>
    <name type="synonym">Parasilurus asotus</name>
    <dbReference type="NCBI Taxonomy" id="30991"/>
    <lineage>
        <taxon>Eukaryota</taxon>
        <taxon>Metazoa</taxon>
        <taxon>Chordata</taxon>
        <taxon>Craniata</taxon>
        <taxon>Vertebrata</taxon>
        <taxon>Euteleostomi</taxon>
        <taxon>Actinopterygii</taxon>
        <taxon>Neopterygii</taxon>
        <taxon>Teleostei</taxon>
        <taxon>Ostariophysi</taxon>
        <taxon>Siluriformes</taxon>
        <taxon>Siluridae</taxon>
        <taxon>Silurus</taxon>
    </lineage>
</organism>
<dbReference type="AlphaFoldDB" id="A0AAD5AZM2"/>
<feature type="domain" description="CCHC-type" evidence="3">
    <location>
        <begin position="148"/>
        <end position="164"/>
    </location>
</feature>
<keyword evidence="5" id="KW-1185">Reference proteome</keyword>
<keyword evidence="1" id="KW-0863">Zinc-finger</keyword>
<dbReference type="InterPro" id="IPR036875">
    <property type="entry name" value="Znf_CCHC_sf"/>
</dbReference>
<evidence type="ECO:0000313" key="5">
    <source>
        <dbReference type="Proteomes" id="UP001205998"/>
    </source>
</evidence>
<evidence type="ECO:0000256" key="2">
    <source>
        <dbReference type="SAM" id="MobiDB-lite"/>
    </source>
</evidence>
<dbReference type="GO" id="GO:0008270">
    <property type="term" value="F:zinc ion binding"/>
    <property type="evidence" value="ECO:0007669"/>
    <property type="project" value="UniProtKB-KW"/>
</dbReference>
<name>A0AAD5AZM2_SILAS</name>
<dbReference type="Gene3D" id="4.10.60.10">
    <property type="entry name" value="Zinc finger, CCHC-type"/>
    <property type="match status" value="1"/>
</dbReference>
<reference evidence="4" key="1">
    <citation type="submission" date="2018-07" db="EMBL/GenBank/DDBJ databases">
        <title>Comparative genomics of catfishes provides insights into carnivory and benthic adaptation.</title>
        <authorList>
            <person name="Zhang Y."/>
            <person name="Wang D."/>
            <person name="Peng Z."/>
            <person name="Zheng S."/>
            <person name="Shao F."/>
            <person name="Tao W."/>
        </authorList>
    </citation>
    <scope>NUCLEOTIDE SEQUENCE</scope>
    <source>
        <strain evidence="4">Chongqing</strain>
    </source>
</reference>